<proteinExistence type="predicted"/>
<evidence type="ECO:0000313" key="1">
    <source>
        <dbReference type="EMBL" id="GFY72735.1"/>
    </source>
</evidence>
<sequence>MNWPSALPLKTSSIANSNIPQYLSTFTPCTKPQPIHYRIDTSISLRYIEKGTSSKERQYDAGTRRKSFTKANSSLASIEPGALAKGFLPIYRKEDKFNRDLISRRRLAIEVRQISVLTVIDEAEELPD</sequence>
<accession>A0A8X6YKW7</accession>
<dbReference type="OrthoDB" id="6441809at2759"/>
<dbReference type="AlphaFoldDB" id="A0A8X6YKW7"/>
<protein>
    <submittedName>
        <fullName evidence="1">Uncharacterized protein</fullName>
    </submittedName>
</protein>
<dbReference type="EMBL" id="BMAV01019626">
    <property type="protein sequence ID" value="GFY72735.1"/>
    <property type="molecule type" value="Genomic_DNA"/>
</dbReference>
<dbReference type="Proteomes" id="UP000886998">
    <property type="component" value="Unassembled WGS sequence"/>
</dbReference>
<organism evidence="1 2">
    <name type="scientific">Trichonephila inaurata madagascariensis</name>
    <dbReference type="NCBI Taxonomy" id="2747483"/>
    <lineage>
        <taxon>Eukaryota</taxon>
        <taxon>Metazoa</taxon>
        <taxon>Ecdysozoa</taxon>
        <taxon>Arthropoda</taxon>
        <taxon>Chelicerata</taxon>
        <taxon>Arachnida</taxon>
        <taxon>Araneae</taxon>
        <taxon>Araneomorphae</taxon>
        <taxon>Entelegynae</taxon>
        <taxon>Araneoidea</taxon>
        <taxon>Nephilidae</taxon>
        <taxon>Trichonephila</taxon>
        <taxon>Trichonephila inaurata</taxon>
    </lineage>
</organism>
<evidence type="ECO:0000313" key="2">
    <source>
        <dbReference type="Proteomes" id="UP000886998"/>
    </source>
</evidence>
<keyword evidence="2" id="KW-1185">Reference proteome</keyword>
<gene>
    <name evidence="1" type="ORF">TNIN_174311</name>
</gene>
<comment type="caution">
    <text evidence="1">The sequence shown here is derived from an EMBL/GenBank/DDBJ whole genome shotgun (WGS) entry which is preliminary data.</text>
</comment>
<reference evidence="1" key="1">
    <citation type="submission" date="2020-08" db="EMBL/GenBank/DDBJ databases">
        <title>Multicomponent nature underlies the extraordinary mechanical properties of spider dragline silk.</title>
        <authorList>
            <person name="Kono N."/>
            <person name="Nakamura H."/>
            <person name="Mori M."/>
            <person name="Yoshida Y."/>
            <person name="Ohtoshi R."/>
            <person name="Malay A.D."/>
            <person name="Moran D.A.P."/>
            <person name="Tomita M."/>
            <person name="Numata K."/>
            <person name="Arakawa K."/>
        </authorList>
    </citation>
    <scope>NUCLEOTIDE SEQUENCE</scope>
</reference>
<name>A0A8X6YKW7_9ARAC</name>